<proteinExistence type="predicted"/>
<feature type="coiled-coil region" evidence="4">
    <location>
        <begin position="445"/>
        <end position="479"/>
    </location>
</feature>
<dbReference type="PANTHER" id="PTHR19303">
    <property type="entry name" value="TRANSPOSON"/>
    <property type="match status" value="1"/>
</dbReference>
<evidence type="ECO:0000256" key="5">
    <source>
        <dbReference type="SAM" id="MobiDB-lite"/>
    </source>
</evidence>
<accession>A0AB34PNC9</accession>
<dbReference type="InterPro" id="IPR007889">
    <property type="entry name" value="HTH_Psq"/>
</dbReference>
<comment type="caution">
    <text evidence="7">The sequence shown here is derived from an EMBL/GenBank/DDBJ whole genome shotgun (WGS) entry which is preliminary data.</text>
</comment>
<dbReference type="Pfam" id="PF03221">
    <property type="entry name" value="HTH_Tnp_Tc5"/>
    <property type="match status" value="1"/>
</dbReference>
<dbReference type="GO" id="GO:0005634">
    <property type="term" value="C:nucleus"/>
    <property type="evidence" value="ECO:0007669"/>
    <property type="project" value="UniProtKB-SubCell"/>
</dbReference>
<dbReference type="InterPro" id="IPR036397">
    <property type="entry name" value="RNaseH_sf"/>
</dbReference>
<feature type="region of interest" description="Disordered" evidence="5">
    <location>
        <begin position="525"/>
        <end position="558"/>
    </location>
</feature>
<evidence type="ECO:0000313" key="8">
    <source>
        <dbReference type="Proteomes" id="UP000030161"/>
    </source>
</evidence>
<dbReference type="InterPro" id="IPR004875">
    <property type="entry name" value="DDE_SF_endonuclease_dom"/>
</dbReference>
<keyword evidence="2" id="KW-0238">DNA-binding</keyword>
<sequence>MPRQQIKKQEVDEVAMQAAIDDIKSGKISSFRKASQKYGLCATTLRNRMNGVPSRSIAHANEQLFSPLQEDSIAQWILDSEREGTPRTRKDVIEFAGLIAAQEDKPTIHVSDNWFERFKKRHPEIHTVDKKLVSSQTMKSTSRKQAEKFFKNFKQLINENNINHDNVFRVDSTTYIMGKGNSSEMVIPGDDNKVYVQSFEGYDSCTVIEAVSMTGNISPIGIVFSGADLKTKWINDGLPHWYYTATTSGSVSCQIMYSWLNEVFTPYLEQKKSEDEKCLLIMDKDYGTTNTRFQNSCESSGVVPLYLPPCCPHLLSPVDIQTLPRIVSPEYKSKLQELDKKFGFAPVKQRFFLSGYFKARQQLNMTPEEIVDRWAFTGMYPNNIRKVVSLSQDVVAKLKNGAEKTRKGERRRADANKSEENKTLSTNDSDDDEVISAEMTKSEIIERSQRNLERRKKQIDRLLVQVAELEFEKNRLRSEVLLQQQLQQGNLTEAEVAKYLEDEDFLEKYALGELFVEKRNNLQDNNENHHQQQQQSEGVLSDVTNITRKRKHSNVDDS</sequence>
<feature type="region of interest" description="Disordered" evidence="5">
    <location>
        <begin position="401"/>
        <end position="433"/>
    </location>
</feature>
<dbReference type="PANTHER" id="PTHR19303:SF74">
    <property type="entry name" value="POGO TRANSPOSABLE ELEMENT WITH KRAB DOMAIN"/>
    <property type="match status" value="1"/>
</dbReference>
<dbReference type="InterPro" id="IPR009057">
    <property type="entry name" value="Homeodomain-like_sf"/>
</dbReference>
<evidence type="ECO:0000259" key="6">
    <source>
        <dbReference type="PROSITE" id="PS51253"/>
    </source>
</evidence>
<feature type="compositionally biased region" description="Polar residues" evidence="5">
    <location>
        <begin position="536"/>
        <end position="546"/>
    </location>
</feature>
<protein>
    <recommendedName>
        <fullName evidence="6">HTH CENPB-type domain-containing protein</fullName>
    </recommendedName>
</protein>
<name>A0AB34PNC9_CANAX</name>
<dbReference type="Gene3D" id="3.30.420.10">
    <property type="entry name" value="Ribonuclease H-like superfamily/Ribonuclease H"/>
    <property type="match status" value="1"/>
</dbReference>
<dbReference type="Gene3D" id="1.10.10.60">
    <property type="entry name" value="Homeodomain-like"/>
    <property type="match status" value="2"/>
</dbReference>
<evidence type="ECO:0000256" key="2">
    <source>
        <dbReference type="ARBA" id="ARBA00023125"/>
    </source>
</evidence>
<dbReference type="Pfam" id="PF05225">
    <property type="entry name" value="HTH_psq"/>
    <property type="match status" value="1"/>
</dbReference>
<keyword evidence="4" id="KW-0175">Coiled coil</keyword>
<reference evidence="7 8" key="1">
    <citation type="submission" date="2013-12" db="EMBL/GenBank/DDBJ databases">
        <title>The Genome Sequence of Candida albicans P78048.</title>
        <authorList>
            <consortium name="The Broad Institute Genome Sequencing Platform"/>
            <consortium name="The Broad Institute Genome Sequencing Center for Infectious Disease"/>
            <person name="Cuomo C."/>
            <person name="Bennett R."/>
            <person name="Hirakawa M."/>
            <person name="Noverr M."/>
            <person name="Mitchell A."/>
            <person name="Young S.K."/>
            <person name="Zeng Q."/>
            <person name="Gargeya S."/>
            <person name="Fitzgerald M."/>
            <person name="Abouelleil A."/>
            <person name="Alvarado L."/>
            <person name="Berlin A.M."/>
            <person name="Chapman S.B."/>
            <person name="Dewar J."/>
            <person name="Goldberg J."/>
            <person name="Griggs A."/>
            <person name="Gujja S."/>
            <person name="Hansen M."/>
            <person name="Howarth C."/>
            <person name="Imamovic A."/>
            <person name="Larimer J."/>
            <person name="McCowan C."/>
            <person name="Murphy C."/>
            <person name="Pearson M."/>
            <person name="Priest M."/>
            <person name="Roberts A."/>
            <person name="Saif S."/>
            <person name="Shea T."/>
            <person name="Sykes S."/>
            <person name="Wortman J."/>
            <person name="Nusbaum C."/>
            <person name="Birren B."/>
        </authorList>
    </citation>
    <scope>NUCLEOTIDE SEQUENCE [LARGE SCALE GENOMIC DNA]</scope>
    <source>
        <strain evidence="7 8">P78048</strain>
    </source>
</reference>
<dbReference type="InterPro" id="IPR006600">
    <property type="entry name" value="HTH_CenpB_DNA-bd_dom"/>
</dbReference>
<feature type="compositionally biased region" description="Basic and acidic residues" evidence="5">
    <location>
        <begin position="401"/>
        <end position="422"/>
    </location>
</feature>
<evidence type="ECO:0000256" key="1">
    <source>
        <dbReference type="ARBA" id="ARBA00004123"/>
    </source>
</evidence>
<organism evidence="7 8">
    <name type="scientific">Candida albicans P78048</name>
    <dbReference type="NCBI Taxonomy" id="1094989"/>
    <lineage>
        <taxon>Eukaryota</taxon>
        <taxon>Fungi</taxon>
        <taxon>Dikarya</taxon>
        <taxon>Ascomycota</taxon>
        <taxon>Saccharomycotina</taxon>
        <taxon>Pichiomycetes</taxon>
        <taxon>Debaryomycetaceae</taxon>
        <taxon>Candida/Lodderomyces clade</taxon>
        <taxon>Candida</taxon>
    </lineage>
</organism>
<evidence type="ECO:0000313" key="7">
    <source>
        <dbReference type="EMBL" id="KGR04521.1"/>
    </source>
</evidence>
<dbReference type="Pfam" id="PF03184">
    <property type="entry name" value="DDE_1"/>
    <property type="match status" value="1"/>
</dbReference>
<keyword evidence="3" id="KW-0539">Nucleus</keyword>
<dbReference type="Proteomes" id="UP000030161">
    <property type="component" value="Unassembled WGS sequence"/>
</dbReference>
<comment type="subcellular location">
    <subcellularLocation>
        <location evidence="1">Nucleus</location>
    </subcellularLocation>
</comment>
<dbReference type="GO" id="GO:0003677">
    <property type="term" value="F:DNA binding"/>
    <property type="evidence" value="ECO:0007669"/>
    <property type="project" value="UniProtKB-KW"/>
</dbReference>
<feature type="domain" description="HTH CENPB-type" evidence="6">
    <location>
        <begin position="57"/>
        <end position="128"/>
    </location>
</feature>
<dbReference type="EMBL" id="AJIX01000042">
    <property type="protein sequence ID" value="KGR04521.1"/>
    <property type="molecule type" value="Genomic_DNA"/>
</dbReference>
<evidence type="ECO:0000256" key="4">
    <source>
        <dbReference type="SAM" id="Coils"/>
    </source>
</evidence>
<dbReference type="SUPFAM" id="SSF46689">
    <property type="entry name" value="Homeodomain-like"/>
    <property type="match status" value="2"/>
</dbReference>
<gene>
    <name evidence="7" type="ORF">MG3_05650</name>
</gene>
<evidence type="ECO:0000256" key="3">
    <source>
        <dbReference type="ARBA" id="ARBA00023242"/>
    </source>
</evidence>
<dbReference type="InterPro" id="IPR050863">
    <property type="entry name" value="CenT-Element_Derived"/>
</dbReference>
<dbReference type="PROSITE" id="PS51253">
    <property type="entry name" value="HTH_CENPB"/>
    <property type="match status" value="1"/>
</dbReference>
<dbReference type="AlphaFoldDB" id="A0AB34PNC9"/>
<dbReference type="SMART" id="SM00674">
    <property type="entry name" value="CENPB"/>
    <property type="match status" value="1"/>
</dbReference>